<protein>
    <recommendedName>
        <fullName evidence="9">3'(2'),5'-bisphosphate nucleotidase CysQ</fullName>
        <ecNumber evidence="9">3.1.3.7</ecNumber>
    </recommendedName>
    <alternativeName>
        <fullName evidence="9">3'(2'),5-bisphosphonucleoside 3'(2')-phosphohydrolase</fullName>
    </alternativeName>
    <alternativeName>
        <fullName evidence="9">3'-phosphoadenosine 5'-phosphate phosphatase</fullName>
        <shortName evidence="9">PAP phosphatase</shortName>
    </alternativeName>
</protein>
<feature type="binding site" evidence="9">
    <location>
        <position position="86"/>
    </location>
    <ligand>
        <name>Mg(2+)</name>
        <dbReference type="ChEBI" id="CHEBI:18420"/>
        <label>2</label>
    </ligand>
</feature>
<dbReference type="SUPFAM" id="SSF56655">
    <property type="entry name" value="Carbohydrate phosphatase"/>
    <property type="match status" value="1"/>
</dbReference>
<feature type="binding site" evidence="9">
    <location>
        <position position="83"/>
    </location>
    <ligand>
        <name>Mg(2+)</name>
        <dbReference type="ChEBI" id="CHEBI:18420"/>
        <label>1</label>
    </ligand>
</feature>
<dbReference type="GO" id="GO:0008441">
    <property type="term" value="F:3'(2'),5'-bisphosphate nucleotidase activity"/>
    <property type="evidence" value="ECO:0007669"/>
    <property type="project" value="UniProtKB-UniRule"/>
</dbReference>
<keyword evidence="14" id="KW-1185">Reference proteome</keyword>
<comment type="similarity">
    <text evidence="2 9">Belongs to the inositol monophosphatase superfamily. CysQ family.</text>
</comment>
<dbReference type="InterPro" id="IPR020583">
    <property type="entry name" value="Inositol_monoP_metal-BS"/>
</dbReference>
<dbReference type="HAMAP" id="MF_02095">
    <property type="entry name" value="CysQ"/>
    <property type="match status" value="1"/>
</dbReference>
<dbReference type="EMBL" id="CVRY01000006">
    <property type="protein sequence ID" value="CRL64238.1"/>
    <property type="molecule type" value="Genomic_DNA"/>
</dbReference>
<evidence type="ECO:0000313" key="14">
    <source>
        <dbReference type="Proteomes" id="UP000619976"/>
    </source>
</evidence>
<dbReference type="PANTHER" id="PTHR43028">
    <property type="entry name" value="3'(2'),5'-BISPHOSPHATE NUCLEOTIDASE 1"/>
    <property type="match status" value="1"/>
</dbReference>
<dbReference type="InterPro" id="IPR006240">
    <property type="entry name" value="CysQ"/>
</dbReference>
<keyword evidence="7 9" id="KW-0460">Magnesium</keyword>
<evidence type="ECO:0000256" key="4">
    <source>
        <dbReference type="ARBA" id="ARBA00022519"/>
    </source>
</evidence>
<reference evidence="11" key="1">
    <citation type="submission" date="2015-06" db="EMBL/GenBank/DDBJ databases">
        <authorList>
            <person name="Urmite Genomes Urmite Genomes"/>
        </authorList>
    </citation>
    <scope>NUCLEOTIDE SEQUENCE [LARGE SCALE GENOMIC DNA]</scope>
    <source>
        <strain evidence="11">CSUR P1867</strain>
    </source>
</reference>
<comment type="catalytic activity">
    <reaction evidence="1 9">
        <text>adenosine 3',5'-bisphosphate + H2O = AMP + phosphate</text>
        <dbReference type="Rhea" id="RHEA:10040"/>
        <dbReference type="ChEBI" id="CHEBI:15377"/>
        <dbReference type="ChEBI" id="CHEBI:43474"/>
        <dbReference type="ChEBI" id="CHEBI:58343"/>
        <dbReference type="ChEBI" id="CHEBI:456215"/>
        <dbReference type="EC" id="3.1.3.7"/>
    </reaction>
</comment>
<dbReference type="GO" id="GO:0000103">
    <property type="term" value="P:sulfate assimilation"/>
    <property type="evidence" value="ECO:0007669"/>
    <property type="project" value="TreeGrafter"/>
</dbReference>
<dbReference type="AlphaFoldDB" id="A0A0G4QED0"/>
<evidence type="ECO:0000313" key="13">
    <source>
        <dbReference type="Proteomes" id="UP000183920"/>
    </source>
</evidence>
<reference evidence="13" key="2">
    <citation type="submission" date="2015-06" db="EMBL/GenBank/DDBJ databases">
        <authorList>
            <person name="Urmite Genomes"/>
        </authorList>
    </citation>
    <scope>NUCLEOTIDE SEQUENCE [LARGE SCALE GENOMIC DNA]</scope>
    <source>
        <strain evidence="13">CSUR P1867</strain>
    </source>
</reference>
<feature type="binding site" evidence="9">
    <location>
        <position position="205"/>
    </location>
    <ligand>
        <name>substrate</name>
    </ligand>
</feature>
<evidence type="ECO:0000256" key="5">
    <source>
        <dbReference type="ARBA" id="ARBA00022723"/>
    </source>
</evidence>
<accession>A0A0G4QED0</accession>
<keyword evidence="4 9" id="KW-0997">Cell inner membrane</keyword>
<gene>
    <name evidence="9 11" type="primary">cysQ</name>
    <name evidence="11" type="ORF">BN1804_02895</name>
    <name evidence="12" type="ORF">JFQ69_15610</name>
</gene>
<dbReference type="GO" id="GO:0050427">
    <property type="term" value="P:3'-phosphoadenosine 5'-phosphosulfate metabolic process"/>
    <property type="evidence" value="ECO:0007669"/>
    <property type="project" value="TreeGrafter"/>
</dbReference>
<feature type="binding site" evidence="10">
    <location>
        <position position="83"/>
    </location>
    <ligand>
        <name>Mg(2+)</name>
        <dbReference type="ChEBI" id="CHEBI:18420"/>
        <label>1</label>
        <note>catalytic</note>
    </ligand>
</feature>
<proteinExistence type="inferred from homology"/>
<dbReference type="FunFam" id="3.40.190.80:FF:000005">
    <property type="entry name" value="3'(2'),5'-bisphosphate nucleotidase CysQ"/>
    <property type="match status" value="1"/>
</dbReference>
<dbReference type="Proteomes" id="UP000619976">
    <property type="component" value="Unassembled WGS sequence"/>
</dbReference>
<dbReference type="InterPro" id="IPR020550">
    <property type="entry name" value="Inositol_monophosphatase_CS"/>
</dbReference>
<feature type="binding site" evidence="9">
    <location>
        <begin position="85"/>
        <end position="88"/>
    </location>
    <ligand>
        <name>substrate</name>
    </ligand>
</feature>
<organism evidence="11 13">
    <name type="scientific">Proteus penneri</name>
    <dbReference type="NCBI Taxonomy" id="102862"/>
    <lineage>
        <taxon>Bacteria</taxon>
        <taxon>Pseudomonadati</taxon>
        <taxon>Pseudomonadota</taxon>
        <taxon>Gammaproteobacteria</taxon>
        <taxon>Enterobacterales</taxon>
        <taxon>Morganellaceae</taxon>
        <taxon>Proteus</taxon>
    </lineage>
</organism>
<feature type="binding site" evidence="10">
    <location>
        <position position="205"/>
    </location>
    <ligand>
        <name>Mg(2+)</name>
        <dbReference type="ChEBI" id="CHEBI:18420"/>
        <label>1</label>
        <note>catalytic</note>
    </ligand>
</feature>
<feature type="binding site" evidence="10">
    <location>
        <position position="86"/>
    </location>
    <ligand>
        <name>Mg(2+)</name>
        <dbReference type="ChEBI" id="CHEBI:18420"/>
        <label>1</label>
        <note>catalytic</note>
    </ligand>
</feature>
<dbReference type="PROSITE" id="PS00630">
    <property type="entry name" value="IMP_2"/>
    <property type="match status" value="1"/>
</dbReference>
<dbReference type="PANTHER" id="PTHR43028:SF5">
    <property type="entry name" value="3'(2'),5'-BISPHOSPHATE NUCLEOTIDASE 1"/>
    <property type="match status" value="1"/>
</dbReference>
<evidence type="ECO:0000256" key="9">
    <source>
        <dbReference type="HAMAP-Rule" id="MF_02095"/>
    </source>
</evidence>
<keyword evidence="6 9" id="KW-0378">Hydrolase</keyword>
<feature type="binding site" evidence="9">
    <location>
        <position position="85"/>
    </location>
    <ligand>
        <name>Mg(2+)</name>
        <dbReference type="ChEBI" id="CHEBI:18420"/>
        <label>1</label>
    </ligand>
</feature>
<dbReference type="NCBIfam" id="TIGR01331">
    <property type="entry name" value="bisphos_cysQ"/>
    <property type="match status" value="1"/>
</dbReference>
<feature type="binding site" evidence="9">
    <location>
        <position position="205"/>
    </location>
    <ligand>
        <name>Mg(2+)</name>
        <dbReference type="ChEBI" id="CHEBI:18420"/>
        <label>2</label>
    </ligand>
</feature>
<comment type="subcellular location">
    <subcellularLocation>
        <location evidence="9">Cell inner membrane</location>
        <topology evidence="9">Peripheral membrane protein</topology>
        <orientation evidence="9">Cytoplasmic side</orientation>
    </subcellularLocation>
</comment>
<evidence type="ECO:0000256" key="1">
    <source>
        <dbReference type="ARBA" id="ARBA00001625"/>
    </source>
</evidence>
<dbReference type="InterPro" id="IPR000760">
    <property type="entry name" value="Inositol_monophosphatase-like"/>
</dbReference>
<dbReference type="CDD" id="cd01638">
    <property type="entry name" value="CysQ"/>
    <property type="match status" value="1"/>
</dbReference>
<dbReference type="GO" id="GO:0046854">
    <property type="term" value="P:phosphatidylinositol phosphate biosynthetic process"/>
    <property type="evidence" value="ECO:0007669"/>
    <property type="project" value="InterPro"/>
</dbReference>
<dbReference type="PROSITE" id="PS00629">
    <property type="entry name" value="IMP_1"/>
    <property type="match status" value="1"/>
</dbReference>
<reference evidence="12 14" key="3">
    <citation type="submission" date="2020-12" db="EMBL/GenBank/DDBJ databases">
        <title>Enhanced detection system for hospital associated transmission using whole genome sequencing surveillance.</title>
        <authorList>
            <person name="Harrison L.H."/>
            <person name="Van Tyne D."/>
            <person name="Marsh J.W."/>
            <person name="Griffith M.P."/>
            <person name="Snyder D.J."/>
            <person name="Cooper V.S."/>
            <person name="Mustapha M."/>
        </authorList>
    </citation>
    <scope>NUCLEOTIDE SEQUENCE [LARGE SCALE GENOMIC DNA]</scope>
    <source>
        <strain evidence="12 14">PR00195</strain>
    </source>
</reference>
<evidence type="ECO:0000256" key="2">
    <source>
        <dbReference type="ARBA" id="ARBA00005289"/>
    </source>
</evidence>
<evidence type="ECO:0000313" key="12">
    <source>
        <dbReference type="EMBL" id="MBJ2119088.1"/>
    </source>
</evidence>
<evidence type="ECO:0000256" key="10">
    <source>
        <dbReference type="PIRSR" id="PIRSR600760-2"/>
    </source>
</evidence>
<evidence type="ECO:0000313" key="11">
    <source>
        <dbReference type="EMBL" id="CRL64238.1"/>
    </source>
</evidence>
<feature type="binding site" evidence="10">
    <location>
        <position position="64"/>
    </location>
    <ligand>
        <name>Mg(2+)</name>
        <dbReference type="ChEBI" id="CHEBI:18420"/>
        <label>1</label>
        <note>catalytic</note>
    </ligand>
</feature>
<keyword evidence="5 9" id="KW-0479">Metal-binding</keyword>
<dbReference type="Proteomes" id="UP000183920">
    <property type="component" value="Unassembled WGS sequence"/>
</dbReference>
<dbReference type="Gene3D" id="3.40.190.80">
    <property type="match status" value="1"/>
</dbReference>
<dbReference type="EMBL" id="JAEKCB010000009">
    <property type="protein sequence ID" value="MBJ2119088.1"/>
    <property type="molecule type" value="Genomic_DNA"/>
</dbReference>
<feature type="binding site" evidence="9">
    <location>
        <position position="83"/>
    </location>
    <ligand>
        <name>Mg(2+)</name>
        <dbReference type="ChEBI" id="CHEBI:18420"/>
        <label>2</label>
    </ligand>
</feature>
<feature type="binding site" evidence="10">
    <location>
        <position position="85"/>
    </location>
    <ligand>
        <name>Mg(2+)</name>
        <dbReference type="ChEBI" id="CHEBI:18420"/>
        <label>1</label>
        <note>catalytic</note>
    </ligand>
</feature>
<keyword evidence="8 9" id="KW-0472">Membrane</keyword>
<evidence type="ECO:0000256" key="8">
    <source>
        <dbReference type="ARBA" id="ARBA00023136"/>
    </source>
</evidence>
<accession>A0A379EH96</accession>
<dbReference type="EC" id="3.1.3.7" evidence="9"/>
<name>A0A0G4QED0_9GAMM</name>
<dbReference type="Pfam" id="PF00459">
    <property type="entry name" value="Inositol_P"/>
    <property type="match status" value="1"/>
</dbReference>
<evidence type="ECO:0000256" key="3">
    <source>
        <dbReference type="ARBA" id="ARBA00022475"/>
    </source>
</evidence>
<comment type="function">
    <text evidence="9">Converts adenosine-3',5'-bisphosphate (PAP) to AMP.</text>
</comment>
<sequence>MLEQVSKLARQAGMAIMQIYQQSEPIQVQEKSDNSPVTEADLAAHQIIKQGLASIAPDIPQLSEEDPPEWEVRRHWDRYWLIDPLDGTKEFISKNGEFTVNIALIEKGIPVLGVVYAPVQNVLYAAANKKAWKEECGQRLPIHASRAEPPVIVISRSHQDDELKEYLSQLGEHQTVAVGSSLKFCLVAEGKAQLYPRFGPTHTWDTAAGHAIAIAAGAHVTDWKGVTLDYSPKESLINPGFRVSIF</sequence>
<dbReference type="NCBIfam" id="NF008182">
    <property type="entry name" value="PRK10931.1"/>
    <property type="match status" value="1"/>
</dbReference>
<dbReference type="FunFam" id="3.30.540.10:FF:000007">
    <property type="entry name" value="3'(2'),5'-bisphosphate nucleotidase CysQ"/>
    <property type="match status" value="1"/>
</dbReference>
<dbReference type="Gene3D" id="3.30.540.10">
    <property type="entry name" value="Fructose-1,6-Bisphosphatase, subunit A, domain 1"/>
    <property type="match status" value="1"/>
</dbReference>
<feature type="binding site" evidence="9">
    <location>
        <position position="64"/>
    </location>
    <ligand>
        <name>Mg(2+)</name>
        <dbReference type="ChEBI" id="CHEBI:18420"/>
        <label>1</label>
    </ligand>
</feature>
<comment type="cofactor">
    <cofactor evidence="9 10">
        <name>Mg(2+)</name>
        <dbReference type="ChEBI" id="CHEBI:18420"/>
    </cofactor>
</comment>
<dbReference type="GO" id="GO:0005886">
    <property type="term" value="C:plasma membrane"/>
    <property type="evidence" value="ECO:0007669"/>
    <property type="project" value="UniProtKB-SubCell"/>
</dbReference>
<feature type="binding site" evidence="9">
    <location>
        <position position="64"/>
    </location>
    <ligand>
        <name>substrate</name>
    </ligand>
</feature>
<dbReference type="InterPro" id="IPR050725">
    <property type="entry name" value="CysQ/Inositol_MonoPase"/>
</dbReference>
<evidence type="ECO:0000256" key="6">
    <source>
        <dbReference type="ARBA" id="ARBA00022801"/>
    </source>
</evidence>
<dbReference type="GeneID" id="76525043"/>
<dbReference type="GO" id="GO:0000287">
    <property type="term" value="F:magnesium ion binding"/>
    <property type="evidence" value="ECO:0007669"/>
    <property type="project" value="UniProtKB-UniRule"/>
</dbReference>
<keyword evidence="3 9" id="KW-1003">Cell membrane</keyword>
<evidence type="ECO:0000256" key="7">
    <source>
        <dbReference type="ARBA" id="ARBA00022842"/>
    </source>
</evidence>
<dbReference type="RefSeq" id="WP_006535732.1">
    <property type="nucleotide sequence ID" value="NZ_CAXOKJ010000005.1"/>
</dbReference>